<reference evidence="5" key="2">
    <citation type="submission" date="2021-03" db="UniProtKB">
        <authorList>
            <consortium name="Ensembl"/>
        </authorList>
    </citation>
    <scope>IDENTIFICATION</scope>
</reference>
<keyword evidence="2" id="KW-0732">Signal</keyword>
<evidence type="ECO:0000256" key="2">
    <source>
        <dbReference type="SAM" id="SignalP"/>
    </source>
</evidence>
<reference evidence="5" key="1">
    <citation type="journal article" date="2010" name="Science">
        <title>The genome of the Western clawed frog Xenopus tropicalis.</title>
        <authorList>
            <person name="Hellsten U."/>
            <person name="Harland R.M."/>
            <person name="Gilchrist M.J."/>
            <person name="Hendrix D."/>
            <person name="Jurka J."/>
            <person name="Kapitonov V."/>
            <person name="Ovcharenko I."/>
            <person name="Putnam N.H."/>
            <person name="Shu S."/>
            <person name="Taher L."/>
            <person name="Blitz I.L."/>
            <person name="Blumberg B."/>
            <person name="Dichmann D.S."/>
            <person name="Dubchak I."/>
            <person name="Amaya E."/>
            <person name="Detter J.C."/>
            <person name="Fletcher R."/>
            <person name="Gerhard D.S."/>
            <person name="Goodstein D."/>
            <person name="Graves T."/>
            <person name="Grigoriev I.V."/>
            <person name="Grimwood J."/>
            <person name="Kawashima T."/>
            <person name="Lindquist E."/>
            <person name="Lucas S.M."/>
            <person name="Mead P.E."/>
            <person name="Mitros T."/>
            <person name="Ogino H."/>
            <person name="Ohta Y."/>
            <person name="Poliakov A.V."/>
            <person name="Pollet N."/>
            <person name="Robert J."/>
            <person name="Salamov A."/>
            <person name="Sater A.K."/>
            <person name="Schmutz J."/>
            <person name="Terry A."/>
            <person name="Vize P.D."/>
            <person name="Warren W.C."/>
            <person name="Wells D."/>
            <person name="Wills A."/>
            <person name="Wilson R.K."/>
            <person name="Zimmerman L.B."/>
            <person name="Zorn A.M."/>
            <person name="Grainger R."/>
            <person name="Grammer T."/>
            <person name="Khokha M.K."/>
            <person name="Richardson P.M."/>
            <person name="Rokhsar D.S."/>
        </authorList>
    </citation>
    <scope>NUCLEOTIDE SEQUENCE [LARGE SCALE GENOMIC DNA]</scope>
    <source>
        <strain evidence="5">Nigerian</strain>
    </source>
</reference>
<dbReference type="Pfam" id="PF01223">
    <property type="entry name" value="Endonuclease_NS"/>
    <property type="match status" value="1"/>
</dbReference>
<accession>A0A803J640</accession>
<dbReference type="PANTHER" id="PTHR21472:SF26">
    <property type="entry name" value="ENDONUCLEASE DOMAIN CONTAINING 1"/>
    <property type="match status" value="1"/>
</dbReference>
<gene>
    <name evidence="5" type="primary">LOC116409561</name>
</gene>
<dbReference type="GO" id="GO:0046872">
    <property type="term" value="F:metal ion binding"/>
    <property type="evidence" value="ECO:0007669"/>
    <property type="project" value="InterPro"/>
</dbReference>
<dbReference type="SUPFAM" id="SSF54060">
    <property type="entry name" value="His-Me finger endonucleases"/>
    <property type="match status" value="2"/>
</dbReference>
<dbReference type="GO" id="GO:0003676">
    <property type="term" value="F:nucleic acid binding"/>
    <property type="evidence" value="ECO:0007669"/>
    <property type="project" value="InterPro"/>
</dbReference>
<dbReference type="SMART" id="SM00477">
    <property type="entry name" value="NUC"/>
    <property type="match status" value="1"/>
</dbReference>
<dbReference type="PANTHER" id="PTHR21472">
    <property type="entry name" value="ENDONUCLEASE DOMAIN-CONTAINING 1 PROTEIN ENDOD1"/>
    <property type="match status" value="1"/>
</dbReference>
<dbReference type="InParanoid" id="A0A803J640"/>
<dbReference type="SMART" id="SM00892">
    <property type="entry name" value="Endonuclease_NS"/>
    <property type="match status" value="1"/>
</dbReference>
<sequence length="413" mass="47544">MKMMLSLAWLLIAIAHKAEPLISEHFNVCRDVFYRGQLPQGFHGIALPHRFNPSDLPDGIKAEELTSPAYICQQYGNQYHFASLYDRGRRVPLYSAYILEKRPTDKPTNKRPGFFNIEPRQYGNQYHFASLYDRGRRGPLNSAYILGRRPSDKPNYKPRFFNIEPQEPQQYGNQYHYASLYDRGRRGPFYSAYILDRINQEITDKLTNHRPGFFTIEPQLIYRGLSGTMSRERDTRYAIIQYNKDHGIDNSKEKNRPSYLIPTSQADDDDYTNSGYERGHVNPNGHHAGSDKQNATFTLTNVVPMTKKLNTNIWNKYENKMIGYADGCKAMYVVTGIVPSNNKWIKGDRVNIPSHVWNAYCCVDNNYKPIKSGAGLRENDDSDDPVNEMGLNELQEQLKNLLGTIAIFQNNCA</sequence>
<dbReference type="InterPro" id="IPR044925">
    <property type="entry name" value="His-Me_finger_sf"/>
</dbReference>
<organism evidence="5">
    <name type="scientific">Xenopus tropicalis</name>
    <name type="common">Western clawed frog</name>
    <name type="synonym">Silurana tropicalis</name>
    <dbReference type="NCBI Taxonomy" id="8364"/>
    <lineage>
        <taxon>Eukaryota</taxon>
        <taxon>Metazoa</taxon>
        <taxon>Chordata</taxon>
        <taxon>Craniata</taxon>
        <taxon>Vertebrata</taxon>
        <taxon>Euteleostomi</taxon>
        <taxon>Amphibia</taxon>
        <taxon>Batrachia</taxon>
        <taxon>Anura</taxon>
        <taxon>Pipoidea</taxon>
        <taxon>Pipidae</taxon>
        <taxon>Xenopodinae</taxon>
        <taxon>Xenopus</taxon>
        <taxon>Silurana</taxon>
    </lineage>
</organism>
<evidence type="ECO:0000313" key="5">
    <source>
        <dbReference type="Ensembl" id="ENSXETP00000103320"/>
    </source>
</evidence>
<evidence type="ECO:0000259" key="3">
    <source>
        <dbReference type="SMART" id="SM00477"/>
    </source>
</evidence>
<protein>
    <submittedName>
        <fullName evidence="5">Endonuclease domain-containing 1 protein-like</fullName>
    </submittedName>
</protein>
<dbReference type="InterPro" id="IPR039015">
    <property type="entry name" value="ENDOD1"/>
</dbReference>
<dbReference type="AlphaFoldDB" id="A0A803J640"/>
<feature type="domain" description="DNA/RNA non-specific endonuclease/pyrophosphatase/phosphodiesterase" evidence="4">
    <location>
        <begin position="173"/>
        <end position="404"/>
    </location>
</feature>
<dbReference type="InterPro" id="IPR001604">
    <property type="entry name" value="Endo_G_ENPP1-like_dom"/>
</dbReference>
<dbReference type="InterPro" id="IPR020821">
    <property type="entry name" value="ENPP1-3/EXOG-like_nuc-like"/>
</dbReference>
<dbReference type="Bgee" id="ENSXETG00000032984">
    <property type="expression patterns" value="Expressed in liver"/>
</dbReference>
<feature type="region of interest" description="Disordered" evidence="1">
    <location>
        <begin position="247"/>
        <end position="271"/>
    </location>
</feature>
<feature type="compositionally biased region" description="Basic and acidic residues" evidence="1">
    <location>
        <begin position="247"/>
        <end position="256"/>
    </location>
</feature>
<proteinExistence type="predicted"/>
<feature type="domain" description="ENPP1-3/EXOG-like endonuclease/phosphodiesterase" evidence="3">
    <location>
        <begin position="174"/>
        <end position="404"/>
    </location>
</feature>
<dbReference type="Ensembl" id="ENSXETT00000106371">
    <property type="protein sequence ID" value="ENSXETP00000103320"/>
    <property type="gene ID" value="ENSXETG00000032984"/>
</dbReference>
<evidence type="ECO:0000256" key="1">
    <source>
        <dbReference type="SAM" id="MobiDB-lite"/>
    </source>
</evidence>
<feature type="signal peptide" evidence="2">
    <location>
        <begin position="1"/>
        <end position="20"/>
    </location>
</feature>
<feature type="chain" id="PRO_5031001693" evidence="2">
    <location>
        <begin position="21"/>
        <end position="413"/>
    </location>
</feature>
<dbReference type="GeneTree" id="ENSGT01030000234592"/>
<name>A0A803J640_XENTR</name>
<dbReference type="Gene3D" id="3.40.570.10">
    <property type="entry name" value="Extracellular Endonuclease, subunit A"/>
    <property type="match status" value="2"/>
</dbReference>
<dbReference type="GO" id="GO:0016787">
    <property type="term" value="F:hydrolase activity"/>
    <property type="evidence" value="ECO:0007669"/>
    <property type="project" value="InterPro"/>
</dbReference>
<evidence type="ECO:0000259" key="4">
    <source>
        <dbReference type="SMART" id="SM00892"/>
    </source>
</evidence>
<dbReference type="InterPro" id="IPR044929">
    <property type="entry name" value="DNA/RNA_non-sp_Endonuclease_sf"/>
</dbReference>